<protein>
    <submittedName>
        <fullName evidence="1">Uncharacterized protein</fullName>
    </submittedName>
</protein>
<dbReference type="AlphaFoldDB" id="A0A433QY95"/>
<dbReference type="EMBL" id="RBNJ01000333">
    <property type="protein sequence ID" value="RUS34782.1"/>
    <property type="molecule type" value="Genomic_DNA"/>
</dbReference>
<keyword evidence="2" id="KW-1185">Reference proteome</keyword>
<gene>
    <name evidence="1" type="ORF">BC938DRAFT_478554</name>
</gene>
<name>A0A433QY95_9FUNG</name>
<evidence type="ECO:0000313" key="2">
    <source>
        <dbReference type="Proteomes" id="UP000274822"/>
    </source>
</evidence>
<dbReference type="Proteomes" id="UP000274822">
    <property type="component" value="Unassembled WGS sequence"/>
</dbReference>
<sequence>MSRPRGLAPLFNSQRSVHNRMLSLAIKSAPSVNRRSAVNRFPAVNHKSSRQKWNAIVIVSEKNGIDFRIGVLWRFGDLFLT</sequence>
<organism evidence="1 2">
    <name type="scientific">Jimgerdemannia flammicorona</name>
    <dbReference type="NCBI Taxonomy" id="994334"/>
    <lineage>
        <taxon>Eukaryota</taxon>
        <taxon>Fungi</taxon>
        <taxon>Fungi incertae sedis</taxon>
        <taxon>Mucoromycota</taxon>
        <taxon>Mucoromycotina</taxon>
        <taxon>Endogonomycetes</taxon>
        <taxon>Endogonales</taxon>
        <taxon>Endogonaceae</taxon>
        <taxon>Jimgerdemannia</taxon>
    </lineage>
</organism>
<evidence type="ECO:0000313" key="1">
    <source>
        <dbReference type="EMBL" id="RUS34782.1"/>
    </source>
</evidence>
<accession>A0A433QY95</accession>
<comment type="caution">
    <text evidence="1">The sequence shown here is derived from an EMBL/GenBank/DDBJ whole genome shotgun (WGS) entry which is preliminary data.</text>
</comment>
<proteinExistence type="predicted"/>
<reference evidence="1 2" key="1">
    <citation type="journal article" date="2018" name="New Phytol.">
        <title>Phylogenomics of Endogonaceae and evolution of mycorrhizas within Mucoromycota.</title>
        <authorList>
            <person name="Chang Y."/>
            <person name="Desiro A."/>
            <person name="Na H."/>
            <person name="Sandor L."/>
            <person name="Lipzen A."/>
            <person name="Clum A."/>
            <person name="Barry K."/>
            <person name="Grigoriev I.V."/>
            <person name="Martin F.M."/>
            <person name="Stajich J.E."/>
            <person name="Smith M.E."/>
            <person name="Bonito G."/>
            <person name="Spatafora J.W."/>
        </authorList>
    </citation>
    <scope>NUCLEOTIDE SEQUENCE [LARGE SCALE GENOMIC DNA]</scope>
    <source>
        <strain evidence="1 2">AD002</strain>
    </source>
</reference>